<dbReference type="Pfam" id="PF13539">
    <property type="entry name" value="Peptidase_M15_4"/>
    <property type="match status" value="1"/>
</dbReference>
<sequence length="180" mass="20367">MRKGIRSLSFAIATLFTITAFLLSAPSTASAEQWQETRQPQGLHPVVAEHAELLRQHAAARSINIRFTDGFRSFEEQDRLYAQGRTTAGYIVTNAQAGESYHNYGLAVDFALEVGHDVIWDLEYDGNGNGYPDWFEVAQIAKNLGFTWGGDWESFKDYPHLQMDFGYSIHNLINGNHYLF</sequence>
<keyword evidence="1" id="KW-0732">Signal</keyword>
<dbReference type="InterPro" id="IPR009045">
    <property type="entry name" value="Zn_M74/Hedgehog-like"/>
</dbReference>
<evidence type="ECO:0000256" key="1">
    <source>
        <dbReference type="SAM" id="SignalP"/>
    </source>
</evidence>
<evidence type="ECO:0000259" key="2">
    <source>
        <dbReference type="Pfam" id="PF13539"/>
    </source>
</evidence>
<feature type="domain" description="Peptidase M15C" evidence="2">
    <location>
        <begin position="94"/>
        <end position="163"/>
    </location>
</feature>
<accession>A0ABP7F5M0</accession>
<dbReference type="EMBL" id="BAABCK010000059">
    <property type="protein sequence ID" value="GAA3728830.1"/>
    <property type="molecule type" value="Genomic_DNA"/>
</dbReference>
<keyword evidence="4" id="KW-1185">Reference proteome</keyword>
<feature type="chain" id="PRO_5047397786" description="Peptidase M15C domain-containing protein" evidence="1">
    <location>
        <begin position="32"/>
        <end position="180"/>
    </location>
</feature>
<gene>
    <name evidence="3" type="ORF">GCM10022378_16910</name>
</gene>
<dbReference type="Gene3D" id="3.30.1380.10">
    <property type="match status" value="1"/>
</dbReference>
<reference evidence="4" key="1">
    <citation type="journal article" date="2019" name="Int. J. Syst. Evol. Microbiol.">
        <title>The Global Catalogue of Microorganisms (GCM) 10K type strain sequencing project: providing services to taxonomists for standard genome sequencing and annotation.</title>
        <authorList>
            <consortium name="The Broad Institute Genomics Platform"/>
            <consortium name="The Broad Institute Genome Sequencing Center for Infectious Disease"/>
            <person name="Wu L."/>
            <person name="Ma J."/>
        </authorList>
    </citation>
    <scope>NUCLEOTIDE SEQUENCE [LARGE SCALE GENOMIC DNA]</scope>
    <source>
        <strain evidence="4">JCM 16981</strain>
    </source>
</reference>
<feature type="signal peptide" evidence="1">
    <location>
        <begin position="1"/>
        <end position="31"/>
    </location>
</feature>
<name>A0ABP7F5M0_9STAP</name>
<protein>
    <recommendedName>
        <fullName evidence="2">Peptidase M15C domain-containing protein</fullName>
    </recommendedName>
</protein>
<dbReference type="RefSeq" id="WP_344703418.1">
    <property type="nucleotide sequence ID" value="NZ_BAABCK010000059.1"/>
</dbReference>
<evidence type="ECO:0000313" key="4">
    <source>
        <dbReference type="Proteomes" id="UP001500920"/>
    </source>
</evidence>
<dbReference type="PANTHER" id="PTHR34385:SF1">
    <property type="entry name" value="PEPTIDOGLYCAN L-ALANYL-D-GLUTAMATE ENDOPEPTIDASE CWLK"/>
    <property type="match status" value="1"/>
</dbReference>
<dbReference type="Proteomes" id="UP001500920">
    <property type="component" value="Unassembled WGS sequence"/>
</dbReference>
<dbReference type="InterPro" id="IPR052179">
    <property type="entry name" value="DD-CPase-like"/>
</dbReference>
<organism evidence="3 4">
    <name type="scientific">Salinicoccus jeotgali</name>
    <dbReference type="NCBI Taxonomy" id="381634"/>
    <lineage>
        <taxon>Bacteria</taxon>
        <taxon>Bacillati</taxon>
        <taxon>Bacillota</taxon>
        <taxon>Bacilli</taxon>
        <taxon>Bacillales</taxon>
        <taxon>Staphylococcaceae</taxon>
        <taxon>Salinicoccus</taxon>
    </lineage>
</organism>
<dbReference type="SUPFAM" id="SSF55166">
    <property type="entry name" value="Hedgehog/DD-peptidase"/>
    <property type="match status" value="1"/>
</dbReference>
<evidence type="ECO:0000313" key="3">
    <source>
        <dbReference type="EMBL" id="GAA3728830.1"/>
    </source>
</evidence>
<dbReference type="CDD" id="cd14845">
    <property type="entry name" value="L-Ala-D-Glu_peptidase_like"/>
    <property type="match status" value="1"/>
</dbReference>
<comment type="caution">
    <text evidence="3">The sequence shown here is derived from an EMBL/GenBank/DDBJ whole genome shotgun (WGS) entry which is preliminary data.</text>
</comment>
<dbReference type="InterPro" id="IPR039561">
    <property type="entry name" value="Peptidase_M15C"/>
</dbReference>
<dbReference type="PANTHER" id="PTHR34385">
    <property type="entry name" value="D-ALANYL-D-ALANINE CARBOXYPEPTIDASE"/>
    <property type="match status" value="1"/>
</dbReference>
<proteinExistence type="predicted"/>